<protein>
    <submittedName>
        <fullName evidence="1">NTP transferase domain-containing protein</fullName>
    </submittedName>
</protein>
<dbReference type="Proteomes" id="UP000439314">
    <property type="component" value="Unassembled WGS sequence"/>
</dbReference>
<dbReference type="SUPFAM" id="SSF53448">
    <property type="entry name" value="Nucleotide-diphospho-sugar transferases"/>
    <property type="match status" value="1"/>
</dbReference>
<organism evidence="1 4">
    <name type="scientific">Xanthomonas sontii</name>
    <dbReference type="NCBI Taxonomy" id="2650745"/>
    <lineage>
        <taxon>Bacteria</taxon>
        <taxon>Pseudomonadati</taxon>
        <taxon>Pseudomonadota</taxon>
        <taxon>Gammaproteobacteria</taxon>
        <taxon>Lysobacterales</taxon>
        <taxon>Lysobacteraceae</taxon>
        <taxon>Xanthomonas</taxon>
    </lineage>
</organism>
<evidence type="ECO:0000313" key="2">
    <source>
        <dbReference type="EMBL" id="MRH76018.1"/>
    </source>
</evidence>
<keyword evidence="1" id="KW-0808">Transferase</keyword>
<dbReference type="InterPro" id="IPR029044">
    <property type="entry name" value="Nucleotide-diphossugar_trans"/>
</dbReference>
<dbReference type="AlphaFoldDB" id="A0A6N7QFU2"/>
<reference evidence="3 4" key="1">
    <citation type="submission" date="2019-11" db="EMBL/GenBank/DDBJ databases">
        <title>First report of rice panicle blight caused by Xanthomonas sp. in Iran.</title>
        <authorList>
            <person name="Mirghasempour S.A."/>
            <person name="Huang S."/>
            <person name="Brady C.L."/>
            <person name="Studholme D.J."/>
        </authorList>
    </citation>
    <scope>NUCLEOTIDE SEQUENCE [LARGE SCALE GENOMIC DNA]</scope>
    <source>
        <strain evidence="1 4">ASD011</strain>
        <strain evidence="3">SAM114</strain>
    </source>
</reference>
<dbReference type="RefSeq" id="WP_153752149.1">
    <property type="nucleotide sequence ID" value="NZ_WJPM01000014.1"/>
</dbReference>
<evidence type="ECO:0000313" key="4">
    <source>
        <dbReference type="Proteomes" id="UP000439314"/>
    </source>
</evidence>
<keyword evidence="3" id="KW-1185">Reference proteome</keyword>
<evidence type="ECO:0000313" key="3">
    <source>
        <dbReference type="Proteomes" id="UP000437931"/>
    </source>
</evidence>
<dbReference type="GO" id="GO:0016740">
    <property type="term" value="F:transferase activity"/>
    <property type="evidence" value="ECO:0007669"/>
    <property type="project" value="UniProtKB-KW"/>
</dbReference>
<comment type="caution">
    <text evidence="1">The sequence shown here is derived from an EMBL/GenBank/DDBJ whole genome shotgun (WGS) entry which is preliminary data.</text>
</comment>
<name>A0A6N7QFU2_9XANT</name>
<accession>A0A6N7QFU2</accession>
<dbReference type="Gene3D" id="3.90.550.10">
    <property type="entry name" value="Spore Coat Polysaccharide Biosynthesis Protein SpsA, Chain A"/>
    <property type="match status" value="1"/>
</dbReference>
<dbReference type="EMBL" id="WJPN01000014">
    <property type="protein sequence ID" value="MRH01686.1"/>
    <property type="molecule type" value="Genomic_DNA"/>
</dbReference>
<dbReference type="EMBL" id="WJPM01000014">
    <property type="protein sequence ID" value="MRH76018.1"/>
    <property type="molecule type" value="Genomic_DNA"/>
</dbReference>
<proteinExistence type="predicted"/>
<sequence>MSKHVAMIMPMAGRGSRFAKEGEILPKPLIQIAGKPFFYWATLGIVREMPGIQLVYIVLQEHVEKFAIDHKIRDYFPDAEVVAIAEVTSGALETALKASTHVDQEASIIVNDCDHAFSYSRLNSACEALSSGVDGFLSHFQSREPHFSFAEYSGDGALVRTAEKDAISNLAIAGIYGFSSFRALSLASERYALDCPYPELFISGVYNEMLKKGALVRGFSVDFHIPFGTPEEYGRALGRVAELESLEQ</sequence>
<evidence type="ECO:0000313" key="1">
    <source>
        <dbReference type="EMBL" id="MRH01686.1"/>
    </source>
</evidence>
<gene>
    <name evidence="1" type="ORF">GIY21_15425</name>
    <name evidence="2" type="ORF">GIY22_15440</name>
</gene>
<reference evidence="2" key="2">
    <citation type="journal article" date="2020" name="Plant Dis.">
        <title>A Grain Rot of Rice in Iran Caused by a Xanthomonas Strain Closely Related to X. sacchari.</title>
        <authorList>
            <person name="Mirghasempour S.A."/>
            <person name="Huang S."/>
            <person name="Studholme D.J."/>
            <person name="Brady C.L."/>
        </authorList>
    </citation>
    <scope>NUCLEOTIDE SEQUENCE</scope>
    <source>
        <strain evidence="2">SAM114</strain>
    </source>
</reference>
<dbReference type="Proteomes" id="UP000437931">
    <property type="component" value="Unassembled WGS sequence"/>
</dbReference>